<dbReference type="EMBL" id="ML993579">
    <property type="protein sequence ID" value="KAF2173469.1"/>
    <property type="molecule type" value="Genomic_DNA"/>
</dbReference>
<sequence>MNTRGAWEFLWTAFSLLCLQTTAAELSPTGTGSAYASRCNAAKQDWQKSQGRTFVSETTYNSTFTGLGQSTSITTKTFLSDDAAPFTLCDGYPRINGSRTILTVTTTTPFTSTIETSSSVYSSFPPPRCIIESDDCARLRSDLSRSLDVFTSLNAEGNPTMAYPSSPICGPATLIPVTASLGKPACAMQEASVRLLYWPVTVASTCDSCQRATCPTTTLGPTISGQPNTFKTLNTTLTSPTVYIEFVGSWAYTSQGTTFSTPQTLIVAQEADAVSSHCGKPGGGYGPPRKVNYADFNEPVPADVYRCQPSCYVEPMPFTYTDVTHTYTYDLGSTTLTKTPIEQSYISEAASNLCSTIWNDYAPVLMIPEAFKTINPAGFQEPGSIYGDDNPCNFIFNEDAVLFDPPLALTEASEAAKPTLPHANSAYTTPTDADPTAIAATTSEPTVAALPESLGLTLPSNGPVATVYTDPKPTEHSSQAIGDVIASVLGMTSKGNSNNSPLTLAMAPDGSALIVNGVTTTVSGADSEATGMITVAGNTMGYTSADGTLIIGDQTLTRGGSVTLRGKSSSSPVITHQQGTVVRPQTAATTSGVSILPANLWRGLAFVVMAVFLMVL</sequence>
<keyword evidence="1" id="KW-0732">Signal</keyword>
<dbReference type="AlphaFoldDB" id="A0A6A6D5Q0"/>
<organism evidence="2 3">
    <name type="scientific">Zasmidium cellare ATCC 36951</name>
    <dbReference type="NCBI Taxonomy" id="1080233"/>
    <lineage>
        <taxon>Eukaryota</taxon>
        <taxon>Fungi</taxon>
        <taxon>Dikarya</taxon>
        <taxon>Ascomycota</taxon>
        <taxon>Pezizomycotina</taxon>
        <taxon>Dothideomycetes</taxon>
        <taxon>Dothideomycetidae</taxon>
        <taxon>Mycosphaerellales</taxon>
        <taxon>Mycosphaerellaceae</taxon>
        <taxon>Zasmidium</taxon>
    </lineage>
</organism>
<accession>A0A6A6D5Q0</accession>
<feature type="chain" id="PRO_5025391508" evidence="1">
    <location>
        <begin position="25"/>
        <end position="616"/>
    </location>
</feature>
<dbReference type="Proteomes" id="UP000799537">
    <property type="component" value="Unassembled WGS sequence"/>
</dbReference>
<evidence type="ECO:0000313" key="2">
    <source>
        <dbReference type="EMBL" id="KAF2173469.1"/>
    </source>
</evidence>
<gene>
    <name evidence="2" type="ORF">M409DRAFT_15750</name>
</gene>
<dbReference type="RefSeq" id="XP_033674358.1">
    <property type="nucleotide sequence ID" value="XM_033803325.1"/>
</dbReference>
<protein>
    <submittedName>
        <fullName evidence="2">Uncharacterized protein</fullName>
    </submittedName>
</protein>
<evidence type="ECO:0000256" key="1">
    <source>
        <dbReference type="SAM" id="SignalP"/>
    </source>
</evidence>
<dbReference type="GeneID" id="54556597"/>
<dbReference type="OrthoDB" id="3944128at2759"/>
<keyword evidence="3" id="KW-1185">Reference proteome</keyword>
<name>A0A6A6D5Q0_ZASCE</name>
<evidence type="ECO:0000313" key="3">
    <source>
        <dbReference type="Proteomes" id="UP000799537"/>
    </source>
</evidence>
<reference evidence="2" key="1">
    <citation type="journal article" date="2020" name="Stud. Mycol.">
        <title>101 Dothideomycetes genomes: a test case for predicting lifestyles and emergence of pathogens.</title>
        <authorList>
            <person name="Haridas S."/>
            <person name="Albert R."/>
            <person name="Binder M."/>
            <person name="Bloem J."/>
            <person name="Labutti K."/>
            <person name="Salamov A."/>
            <person name="Andreopoulos B."/>
            <person name="Baker S."/>
            <person name="Barry K."/>
            <person name="Bills G."/>
            <person name="Bluhm B."/>
            <person name="Cannon C."/>
            <person name="Castanera R."/>
            <person name="Culley D."/>
            <person name="Daum C."/>
            <person name="Ezra D."/>
            <person name="Gonzalez J."/>
            <person name="Henrissat B."/>
            <person name="Kuo A."/>
            <person name="Liang C."/>
            <person name="Lipzen A."/>
            <person name="Lutzoni F."/>
            <person name="Magnuson J."/>
            <person name="Mondo S."/>
            <person name="Nolan M."/>
            <person name="Ohm R."/>
            <person name="Pangilinan J."/>
            <person name="Park H.-J."/>
            <person name="Ramirez L."/>
            <person name="Alfaro M."/>
            <person name="Sun H."/>
            <person name="Tritt A."/>
            <person name="Yoshinaga Y."/>
            <person name="Zwiers L.-H."/>
            <person name="Turgeon B."/>
            <person name="Goodwin S."/>
            <person name="Spatafora J."/>
            <person name="Crous P."/>
            <person name="Grigoriev I."/>
        </authorList>
    </citation>
    <scope>NUCLEOTIDE SEQUENCE</scope>
    <source>
        <strain evidence="2">ATCC 36951</strain>
    </source>
</reference>
<proteinExistence type="predicted"/>
<feature type="signal peptide" evidence="1">
    <location>
        <begin position="1"/>
        <end position="24"/>
    </location>
</feature>